<dbReference type="Proteomes" id="UP001085076">
    <property type="component" value="Miscellaneous, Linkage group lg07"/>
</dbReference>
<protein>
    <submittedName>
        <fullName evidence="3">Uncharacterized protein</fullName>
    </submittedName>
</protein>
<dbReference type="InterPro" id="IPR045021">
    <property type="entry name" value="PSI1/2/3"/>
</dbReference>
<feature type="domain" description="DUF3475" evidence="2">
    <location>
        <begin position="105"/>
        <end position="161"/>
    </location>
</feature>
<feature type="domain" description="DUF668" evidence="1">
    <location>
        <begin position="322"/>
        <end position="407"/>
    </location>
</feature>
<keyword evidence="4" id="KW-1185">Reference proteome</keyword>
<dbReference type="AlphaFoldDB" id="A0A9D5H8C6"/>
<evidence type="ECO:0000259" key="1">
    <source>
        <dbReference type="Pfam" id="PF05003"/>
    </source>
</evidence>
<dbReference type="Pfam" id="PF11961">
    <property type="entry name" value="DUF3475"/>
    <property type="match status" value="1"/>
</dbReference>
<reference evidence="3" key="1">
    <citation type="submission" date="2021-03" db="EMBL/GenBank/DDBJ databases">
        <authorList>
            <person name="Li Z."/>
            <person name="Yang C."/>
        </authorList>
    </citation>
    <scope>NUCLEOTIDE SEQUENCE</scope>
    <source>
        <strain evidence="3">Dzin_1.0</strain>
        <tissue evidence="3">Leaf</tissue>
    </source>
</reference>
<accession>A0A9D5H8C6</accession>
<dbReference type="Pfam" id="PF05003">
    <property type="entry name" value="DUF668"/>
    <property type="match status" value="1"/>
</dbReference>
<dbReference type="GO" id="GO:0045927">
    <property type="term" value="P:positive regulation of growth"/>
    <property type="evidence" value="ECO:0007669"/>
    <property type="project" value="InterPro"/>
</dbReference>
<organism evidence="3 4">
    <name type="scientific">Dioscorea zingiberensis</name>
    <dbReference type="NCBI Taxonomy" id="325984"/>
    <lineage>
        <taxon>Eukaryota</taxon>
        <taxon>Viridiplantae</taxon>
        <taxon>Streptophyta</taxon>
        <taxon>Embryophyta</taxon>
        <taxon>Tracheophyta</taxon>
        <taxon>Spermatophyta</taxon>
        <taxon>Magnoliopsida</taxon>
        <taxon>Liliopsida</taxon>
        <taxon>Dioscoreales</taxon>
        <taxon>Dioscoreaceae</taxon>
        <taxon>Dioscorea</taxon>
    </lineage>
</organism>
<evidence type="ECO:0000313" key="4">
    <source>
        <dbReference type="Proteomes" id="UP001085076"/>
    </source>
</evidence>
<dbReference type="InterPro" id="IPR021864">
    <property type="entry name" value="DUF3475"/>
</dbReference>
<comment type="caution">
    <text evidence="3">The sequence shown here is derived from an EMBL/GenBank/DDBJ whole genome shotgun (WGS) entry which is preliminary data.</text>
</comment>
<dbReference type="InterPro" id="IPR007700">
    <property type="entry name" value="DUF668"/>
</dbReference>
<dbReference type="EMBL" id="JAGGNH010000007">
    <property type="protein sequence ID" value="KAJ0966978.1"/>
    <property type="molecule type" value="Genomic_DNA"/>
</dbReference>
<dbReference type="PANTHER" id="PTHR31730:SF37">
    <property type="entry name" value="OS06G0716000 PROTEIN"/>
    <property type="match status" value="1"/>
</dbReference>
<gene>
    <name evidence="3" type="ORF">J5N97_023895</name>
</gene>
<sequence length="590" mass="66300">MGCACSKAKENKKREEIFCDGDSCSLASRKKGDRWNYDSGEISMAPARSGASKASETSSFLGRASLAGLEKAIEVIDTLGSSMSNLNPGNGFISGMAARENKISILAFEVANTIVKGANLLRSLSEENIQFLKDEILQSDGVGQLISTDMKELLILTAADKREELDVFSREVIRFGDLCKDPTWHNLGRYFQRLDSDFTQQQCKEEVETTMQQLMDLAQNTSELYHELHALDRFEQDQQRRLHEEKSLPAARQESLMMLQSELKHQRKLVRSLKKKSLWSRSLEEVVEKFVDIVIFVHKEIGEVFGNNGTNLDDTGPNHGGRLGASGLALHYANVINQIDSIVCRPFSLPANMRETLYRGLPADVKTALRSRLHPFDAKEKNTGVQIKAELQKTLKWIVPMAENTIRMHQGFGWVGEWANISTEVNKKPSAQHGVARIQTLYHADKEKTEDVILELVVWLHRLVIQVKNKGYGVEVLTSVNHQSNKVTSPQEEESKKDPSSVTNVQISNMVQLSQEEAELLERSSSSRMVLGRSKSHLVSVTRRDTRTQRRWCFSRSCGSSPARESSMASNLYFEKQNVLDVMDGLDAHA</sequence>
<proteinExistence type="predicted"/>
<name>A0A9D5H8C6_9LILI</name>
<reference evidence="3" key="2">
    <citation type="journal article" date="2022" name="Hortic Res">
        <title>The genome of Dioscorea zingiberensis sheds light on the biosynthesis, origin and evolution of the medicinally important diosgenin saponins.</title>
        <authorList>
            <person name="Li Y."/>
            <person name="Tan C."/>
            <person name="Li Z."/>
            <person name="Guo J."/>
            <person name="Li S."/>
            <person name="Chen X."/>
            <person name="Wang C."/>
            <person name="Dai X."/>
            <person name="Yang H."/>
            <person name="Song W."/>
            <person name="Hou L."/>
            <person name="Xu J."/>
            <person name="Tong Z."/>
            <person name="Xu A."/>
            <person name="Yuan X."/>
            <person name="Wang W."/>
            <person name="Yang Q."/>
            <person name="Chen L."/>
            <person name="Sun Z."/>
            <person name="Wang K."/>
            <person name="Pan B."/>
            <person name="Chen J."/>
            <person name="Bao Y."/>
            <person name="Liu F."/>
            <person name="Qi X."/>
            <person name="Gang D.R."/>
            <person name="Wen J."/>
            <person name="Li J."/>
        </authorList>
    </citation>
    <scope>NUCLEOTIDE SEQUENCE</scope>
    <source>
        <strain evidence="3">Dzin_1.0</strain>
    </source>
</reference>
<evidence type="ECO:0000259" key="2">
    <source>
        <dbReference type="Pfam" id="PF11961"/>
    </source>
</evidence>
<evidence type="ECO:0000313" key="3">
    <source>
        <dbReference type="EMBL" id="KAJ0966978.1"/>
    </source>
</evidence>
<dbReference type="OrthoDB" id="2020544at2759"/>
<dbReference type="PANTHER" id="PTHR31730">
    <property type="entry name" value="OS01G0873900 PROTEIN"/>
    <property type="match status" value="1"/>
</dbReference>